<name>A0A6I6EK70_9GAMM</name>
<organism evidence="1 2">
    <name type="scientific">Erwinia sorbitola</name>
    <dbReference type="NCBI Taxonomy" id="2681984"/>
    <lineage>
        <taxon>Bacteria</taxon>
        <taxon>Pseudomonadati</taxon>
        <taxon>Pseudomonadota</taxon>
        <taxon>Gammaproteobacteria</taxon>
        <taxon>Enterobacterales</taxon>
        <taxon>Erwiniaceae</taxon>
        <taxon>Erwinia</taxon>
    </lineage>
</organism>
<gene>
    <name evidence="1" type="ORF">GN242_15010</name>
</gene>
<dbReference type="KEGG" id="erwi:GN242_15010"/>
<accession>A0A6I6EK70</accession>
<dbReference type="AlphaFoldDB" id="A0A6I6EK70"/>
<dbReference type="RefSeq" id="WP_156287752.1">
    <property type="nucleotide sequence ID" value="NZ_CP046509.1"/>
</dbReference>
<dbReference type="Proteomes" id="UP000424752">
    <property type="component" value="Chromosome"/>
</dbReference>
<evidence type="ECO:0000313" key="1">
    <source>
        <dbReference type="EMBL" id="QGU88445.1"/>
    </source>
</evidence>
<sequence>MSTINTSMGRYSLKAKNTGDHIKGSIAINDEGGAPLTSQEFREHDLDDVVNNVIFPVTGGNRLITSALRDEMEKAGFRQQRRN</sequence>
<dbReference type="EMBL" id="CP046509">
    <property type="protein sequence ID" value="QGU88445.1"/>
    <property type="molecule type" value="Genomic_DNA"/>
</dbReference>
<protein>
    <submittedName>
        <fullName evidence="1">Uncharacterized protein</fullName>
    </submittedName>
</protein>
<reference evidence="1 2" key="1">
    <citation type="submission" date="2019-12" db="EMBL/GenBank/DDBJ databases">
        <title>Erwinia sp. nov., isolated from droppings of birds in the Qinghai-Tiebt plateau of China.</title>
        <authorList>
            <person name="Ge Y."/>
        </authorList>
    </citation>
    <scope>NUCLEOTIDE SEQUENCE [LARGE SCALE GENOMIC DNA]</scope>
    <source>
        <strain evidence="1 2">J780</strain>
    </source>
</reference>
<evidence type="ECO:0000313" key="2">
    <source>
        <dbReference type="Proteomes" id="UP000424752"/>
    </source>
</evidence>
<proteinExistence type="predicted"/>